<evidence type="ECO:0000313" key="2">
    <source>
        <dbReference type="EMBL" id="EHB01604.1"/>
    </source>
</evidence>
<feature type="compositionally biased region" description="Polar residues" evidence="1">
    <location>
        <begin position="23"/>
        <end position="38"/>
    </location>
</feature>
<dbReference type="InterPro" id="IPR047876">
    <property type="entry name" value="SHKBP1/KCTD3"/>
</dbReference>
<name>G5AX43_HETGA</name>
<dbReference type="PANTHER" id="PTHR15859">
    <property type="entry name" value="SETA BINDING PROTEIN 1"/>
    <property type="match status" value="1"/>
</dbReference>
<protein>
    <submittedName>
        <fullName evidence="2">BTB/POZ domain-containing protein KCTD3</fullName>
    </submittedName>
</protein>
<accession>G5AX43</accession>
<organism evidence="2 3">
    <name type="scientific">Heterocephalus glaber</name>
    <name type="common">Naked mole rat</name>
    <dbReference type="NCBI Taxonomy" id="10181"/>
    <lineage>
        <taxon>Eukaryota</taxon>
        <taxon>Metazoa</taxon>
        <taxon>Chordata</taxon>
        <taxon>Craniata</taxon>
        <taxon>Vertebrata</taxon>
        <taxon>Euteleostomi</taxon>
        <taxon>Mammalia</taxon>
        <taxon>Eutheria</taxon>
        <taxon>Euarchontoglires</taxon>
        <taxon>Glires</taxon>
        <taxon>Rodentia</taxon>
        <taxon>Hystricomorpha</taxon>
        <taxon>Bathyergidae</taxon>
        <taxon>Heterocephalus</taxon>
    </lineage>
</organism>
<feature type="region of interest" description="Disordered" evidence="1">
    <location>
        <begin position="1"/>
        <end position="61"/>
    </location>
</feature>
<dbReference type="Proteomes" id="UP000006813">
    <property type="component" value="Unassembled WGS sequence"/>
</dbReference>
<gene>
    <name evidence="2" type="ORF">GW7_10031</name>
</gene>
<sequence length="148" mass="15803">MAGGHCGGFGEGRQQQDRIPSHKISNTVRSPDSRNGFSSVEGKAGGNGAQPVLSAAGEETVRPGFPVDPRKVLTVAGHHNWIMTAYTHFAVCYRIKESSGQQQVFTSPYLNWAIERAALNAKVVGGPHGDKDKMVAVASESSIILWSV</sequence>
<dbReference type="InParanoid" id="G5AX43"/>
<evidence type="ECO:0000256" key="1">
    <source>
        <dbReference type="SAM" id="MobiDB-lite"/>
    </source>
</evidence>
<feature type="compositionally biased region" description="Gly residues" evidence="1">
    <location>
        <begin position="1"/>
        <end position="11"/>
    </location>
</feature>
<proteinExistence type="predicted"/>
<dbReference type="AlphaFoldDB" id="G5AX43"/>
<dbReference type="EMBL" id="JH167325">
    <property type="protein sequence ID" value="EHB01604.1"/>
    <property type="molecule type" value="Genomic_DNA"/>
</dbReference>
<evidence type="ECO:0000313" key="3">
    <source>
        <dbReference type="Proteomes" id="UP000006813"/>
    </source>
</evidence>
<dbReference type="PANTHER" id="PTHR15859:SF2">
    <property type="entry name" value="BTB_POZ DOMAIN-CONTAINING PROTEIN KCTD3"/>
    <property type="match status" value="1"/>
</dbReference>
<dbReference type="STRING" id="10181.G5AX43"/>
<reference evidence="2 3" key="1">
    <citation type="journal article" date="2011" name="Nature">
        <title>Genome sequencing reveals insights into physiology and longevity of the naked mole rat.</title>
        <authorList>
            <person name="Kim E.B."/>
            <person name="Fang X."/>
            <person name="Fushan A.A."/>
            <person name="Huang Z."/>
            <person name="Lobanov A.V."/>
            <person name="Han L."/>
            <person name="Marino S.M."/>
            <person name="Sun X."/>
            <person name="Turanov A.A."/>
            <person name="Yang P."/>
            <person name="Yim S.H."/>
            <person name="Zhao X."/>
            <person name="Kasaikina M.V."/>
            <person name="Stoletzki N."/>
            <person name="Peng C."/>
            <person name="Polak P."/>
            <person name="Xiong Z."/>
            <person name="Kiezun A."/>
            <person name="Zhu Y."/>
            <person name="Chen Y."/>
            <person name="Kryukov G.V."/>
            <person name="Zhang Q."/>
            <person name="Peshkin L."/>
            <person name="Yang L."/>
            <person name="Bronson R.T."/>
            <person name="Buffenstein R."/>
            <person name="Wang B."/>
            <person name="Han C."/>
            <person name="Li Q."/>
            <person name="Chen L."/>
            <person name="Zhao W."/>
            <person name="Sunyaev S.R."/>
            <person name="Park T.J."/>
            <person name="Zhang G."/>
            <person name="Wang J."/>
            <person name="Gladyshev V.N."/>
        </authorList>
    </citation>
    <scope>NUCLEOTIDE SEQUENCE [LARGE SCALE GENOMIC DNA]</scope>
</reference>